<evidence type="ECO:0000313" key="1">
    <source>
        <dbReference type="EMBL" id="PHJ24980.1"/>
    </source>
</evidence>
<gene>
    <name evidence="1" type="ORF">CSUI_001166</name>
</gene>
<protein>
    <submittedName>
        <fullName evidence="1">Uncharacterized protein</fullName>
    </submittedName>
</protein>
<organism evidence="1 2">
    <name type="scientific">Cystoisospora suis</name>
    <dbReference type="NCBI Taxonomy" id="483139"/>
    <lineage>
        <taxon>Eukaryota</taxon>
        <taxon>Sar</taxon>
        <taxon>Alveolata</taxon>
        <taxon>Apicomplexa</taxon>
        <taxon>Conoidasida</taxon>
        <taxon>Coccidia</taxon>
        <taxon>Eucoccidiorida</taxon>
        <taxon>Eimeriorina</taxon>
        <taxon>Sarcocystidae</taxon>
        <taxon>Cystoisospora</taxon>
    </lineage>
</organism>
<keyword evidence="2" id="KW-1185">Reference proteome</keyword>
<accession>A0A2C6KYF2</accession>
<dbReference type="VEuPathDB" id="ToxoDB:CSUI_001166"/>
<evidence type="ECO:0000313" key="2">
    <source>
        <dbReference type="Proteomes" id="UP000221165"/>
    </source>
</evidence>
<proteinExistence type="predicted"/>
<dbReference type="Proteomes" id="UP000221165">
    <property type="component" value="Unassembled WGS sequence"/>
</dbReference>
<dbReference type="EMBL" id="MIGC01000466">
    <property type="protein sequence ID" value="PHJ24980.1"/>
    <property type="molecule type" value="Genomic_DNA"/>
</dbReference>
<dbReference type="AlphaFoldDB" id="A0A2C6KYF2"/>
<dbReference type="RefSeq" id="XP_067926652.1">
    <property type="nucleotide sequence ID" value="XM_068061372.1"/>
</dbReference>
<dbReference type="GeneID" id="94424583"/>
<reference evidence="1 2" key="1">
    <citation type="journal article" date="2017" name="Int. J. Parasitol.">
        <title>The genome of the protozoan parasite Cystoisospora suis and a reverse vaccinology approach to identify vaccine candidates.</title>
        <authorList>
            <person name="Palmieri N."/>
            <person name="Shrestha A."/>
            <person name="Ruttkowski B."/>
            <person name="Beck T."/>
            <person name="Vogl C."/>
            <person name="Tomley F."/>
            <person name="Blake D.P."/>
            <person name="Joachim A."/>
        </authorList>
    </citation>
    <scope>NUCLEOTIDE SEQUENCE [LARGE SCALE GENOMIC DNA]</scope>
    <source>
        <strain evidence="1 2">Wien I</strain>
    </source>
</reference>
<sequence length="136" mass="15108">MICLGKARSACGTLCVAEKTPRSERSSTKLSVRRLRRSLYICGLRACADPSGNLIKWHQVRRPLVQKRLQLSLPRGLGAHGQRPVLGQAVPWVSCHALAETASPHTYRLSPCEALHFLDHFDEDQKKSFVSYASGL</sequence>
<comment type="caution">
    <text evidence="1">The sequence shown here is derived from an EMBL/GenBank/DDBJ whole genome shotgun (WGS) entry which is preliminary data.</text>
</comment>
<name>A0A2C6KYF2_9APIC</name>